<gene>
    <name evidence="1" type="ORF">SAMN02983006_02666</name>
</gene>
<evidence type="ECO:0000313" key="2">
    <source>
        <dbReference type="Proteomes" id="UP000199006"/>
    </source>
</evidence>
<dbReference type="Proteomes" id="UP000199006">
    <property type="component" value="Unassembled WGS sequence"/>
</dbReference>
<dbReference type="RefSeq" id="WP_089862656.1">
    <property type="nucleotide sequence ID" value="NZ_FOTI01000057.1"/>
</dbReference>
<dbReference type="EMBL" id="FOTI01000057">
    <property type="protein sequence ID" value="SFM05019.1"/>
    <property type="molecule type" value="Genomic_DNA"/>
</dbReference>
<dbReference type="AlphaFoldDB" id="A0A1I4MP72"/>
<organism evidence="1 2">
    <name type="scientific">Halanaerobium salsuginis</name>
    <dbReference type="NCBI Taxonomy" id="29563"/>
    <lineage>
        <taxon>Bacteria</taxon>
        <taxon>Bacillati</taxon>
        <taxon>Bacillota</taxon>
        <taxon>Clostridia</taxon>
        <taxon>Halanaerobiales</taxon>
        <taxon>Halanaerobiaceae</taxon>
        <taxon>Halanaerobium</taxon>
    </lineage>
</organism>
<reference evidence="1 2" key="1">
    <citation type="submission" date="2016-10" db="EMBL/GenBank/DDBJ databases">
        <authorList>
            <person name="de Groot N.N."/>
        </authorList>
    </citation>
    <scope>NUCLEOTIDE SEQUENCE [LARGE SCALE GENOMIC DNA]</scope>
    <source>
        <strain evidence="1 2">ATCC 51327</strain>
    </source>
</reference>
<sequence>MIKTISELLTQLKEKELEKIQKYHDVKHGPMIGEMYEGLTKDIINSGLDKEFLTKDIFKDIDLKVVSGKITNKEGKYSS</sequence>
<protein>
    <submittedName>
        <fullName evidence="1">Uncharacterized protein</fullName>
    </submittedName>
</protein>
<evidence type="ECO:0000313" key="1">
    <source>
        <dbReference type="EMBL" id="SFM05019.1"/>
    </source>
</evidence>
<dbReference type="STRING" id="29563.SAMN02983006_02666"/>
<accession>A0A1I4MP72</accession>
<proteinExistence type="predicted"/>
<keyword evidence="2" id="KW-1185">Reference proteome</keyword>
<dbReference type="OrthoDB" id="1550554at2"/>
<name>A0A1I4MP72_9FIRM</name>